<gene>
    <name evidence="6" type="ORF">E5259_00625</name>
</gene>
<keyword evidence="1" id="KW-0326">Glycosidase</keyword>
<feature type="transmembrane region" description="Helical" evidence="4">
    <location>
        <begin position="1415"/>
        <end position="1432"/>
    </location>
</feature>
<dbReference type="InterPro" id="IPR008979">
    <property type="entry name" value="Galactose-bd-like_sf"/>
</dbReference>
<evidence type="ECO:0000256" key="2">
    <source>
        <dbReference type="SAM" id="Coils"/>
    </source>
</evidence>
<feature type="coiled-coil region" evidence="2">
    <location>
        <begin position="1089"/>
        <end position="1116"/>
    </location>
</feature>
<feature type="region of interest" description="Disordered" evidence="3">
    <location>
        <begin position="1324"/>
        <end position="1412"/>
    </location>
</feature>
<feature type="compositionally biased region" description="Low complexity" evidence="3">
    <location>
        <begin position="1376"/>
        <end position="1393"/>
    </location>
</feature>
<accession>A0A7G5MNM4</accession>
<organism evidence="6 7">
    <name type="scientific">Blautia producta</name>
    <dbReference type="NCBI Taxonomy" id="33035"/>
    <lineage>
        <taxon>Bacteria</taxon>
        <taxon>Bacillati</taxon>
        <taxon>Bacillota</taxon>
        <taxon>Clostridia</taxon>
        <taxon>Lachnospirales</taxon>
        <taxon>Lachnospiraceae</taxon>
        <taxon>Blautia</taxon>
    </lineage>
</organism>
<evidence type="ECO:0000259" key="5">
    <source>
        <dbReference type="PROSITE" id="PS50022"/>
    </source>
</evidence>
<dbReference type="Pfam" id="PF07554">
    <property type="entry name" value="FIVAR"/>
    <property type="match status" value="3"/>
</dbReference>
<dbReference type="GO" id="GO:0016798">
    <property type="term" value="F:hydrolase activity, acting on glycosyl bonds"/>
    <property type="evidence" value="ECO:0007669"/>
    <property type="project" value="UniProtKB-KW"/>
</dbReference>
<dbReference type="PROSITE" id="PS50022">
    <property type="entry name" value="FA58C_3"/>
    <property type="match status" value="2"/>
</dbReference>
<dbReference type="InterPro" id="IPR012334">
    <property type="entry name" value="Pectin_lyas_fold"/>
</dbReference>
<evidence type="ECO:0000256" key="3">
    <source>
        <dbReference type="SAM" id="MobiDB-lite"/>
    </source>
</evidence>
<name>A0A7G5MNM4_9FIRM</name>
<keyword evidence="1" id="KW-0378">Hydrolase</keyword>
<evidence type="ECO:0000256" key="4">
    <source>
        <dbReference type="SAM" id="Phobius"/>
    </source>
</evidence>
<feature type="compositionally biased region" description="Low complexity" evidence="3">
    <location>
        <begin position="1352"/>
        <end position="1363"/>
    </location>
</feature>
<protein>
    <recommendedName>
        <fullName evidence="5">F5/8 type C domain-containing protein</fullName>
    </recommendedName>
</protein>
<feature type="domain" description="F5/8 type C" evidence="5">
    <location>
        <begin position="673"/>
        <end position="823"/>
    </location>
</feature>
<evidence type="ECO:0000313" key="6">
    <source>
        <dbReference type="EMBL" id="QMW76217.1"/>
    </source>
</evidence>
<dbReference type="EMBL" id="CP039126">
    <property type="protein sequence ID" value="QMW76217.1"/>
    <property type="molecule type" value="Genomic_DNA"/>
</dbReference>
<dbReference type="SUPFAM" id="SSF51126">
    <property type="entry name" value="Pectin lyase-like"/>
    <property type="match status" value="1"/>
</dbReference>
<proteinExistence type="predicted"/>
<dbReference type="Gene3D" id="2.60.120.260">
    <property type="entry name" value="Galactose-binding domain-like"/>
    <property type="match status" value="2"/>
</dbReference>
<feature type="compositionally biased region" description="Basic and acidic residues" evidence="3">
    <location>
        <begin position="1324"/>
        <end position="1351"/>
    </location>
</feature>
<dbReference type="GeneID" id="75053130"/>
<keyword evidence="2" id="KW-0175">Coiled coil</keyword>
<dbReference type="Pfam" id="PF00754">
    <property type="entry name" value="F5_F8_type_C"/>
    <property type="match status" value="1"/>
</dbReference>
<dbReference type="Gene3D" id="2.160.20.10">
    <property type="entry name" value="Single-stranded right-handed beta-helix, Pectin lyase-like"/>
    <property type="match status" value="1"/>
</dbReference>
<dbReference type="InterPro" id="IPR011050">
    <property type="entry name" value="Pectin_lyase_fold/virulence"/>
</dbReference>
<dbReference type="Proteomes" id="UP000515789">
    <property type="component" value="Chromosome"/>
</dbReference>
<reference evidence="6 7" key="1">
    <citation type="submission" date="2019-04" db="EMBL/GenBank/DDBJ databases">
        <authorList>
            <person name="Schori C."/>
            <person name="Ahrens C."/>
        </authorList>
    </citation>
    <scope>NUCLEOTIDE SEQUENCE [LARGE SCALE GENOMIC DNA]</scope>
    <source>
        <strain evidence="6 7">DSM 2950</strain>
    </source>
</reference>
<dbReference type="Pfam" id="PF22633">
    <property type="entry name" value="F5_F8_type_C_2"/>
    <property type="match status" value="1"/>
</dbReference>
<keyword evidence="4" id="KW-1133">Transmembrane helix</keyword>
<keyword evidence="4" id="KW-0472">Membrane</keyword>
<sequence length="1441" mass="157747">MRRLGKRILAGIAACCMVCTTMPEIPVWADAEGTTYYVDQDGGNDDASGTSEAEAWSSLDKINSVTFQPGDRILFQKGDVWTGQLSPKGSGEEGNPIVIGAYGEGDERPRIDGNNWCGEDGDDLENRIFNSAVYFYNQEYWEITSLEVTNRIPGDNPDDHIKKYGILIMGEDAGTLRHMYCQNLYVHDVVSHPIGQQAGIGRGGIIYIIRGNQVPTNWDDIVVENNYVGPNINHYGINFLSTWGSSQFQHESGIPDSEYAGQRVNSTNLVIRNNYCKDIGNAAICPSAYSNALIEHNTCDGCNSGPNGNVPVWWENGDCTVVQFNEVFGSGASSSKEDSQAFDADVNAKLNYIQYNYTHDNPSGAFFECALGTKYTTYIRYNISENDGWGTNVYGGGAIVTLGGYSSGSGNKMYVYNNDFYLSEGHDSYITNNWDQQQLNDADFQFKNNIIYSDAQSKGWSEWFKGSVDNNAYGGTDQNIRRADDENALEVKASDFEDLGTAGAGVDGFKLKETSGCIGTGALIPDNGGLDYFGNPVSSDGYPNVGADNSFAEIGAQNAGIDFEDRPEEETALTGSYADCDFREGWLTAQTGSSKELYGDGQSTVYKISLPDNKTLKSFQAHCSGSALVKIGGNGYEKTFNITTLKNTYELQIPSAIKEMTVTVNSPKGSSDVKFDNLVLEDAEYARYNLALNQPAYSDGNDQYSPSCGNDGDEGTMWVHAGDDLDGYWFVDLGQDYDLSDFELVFEQDEENAWGYTIEAARDGEEYFEEQPIYDASENTDGSRVQTGSFEPGTSYRFILIRLTKFPGDDYWPGFAEFKVYERDNSELDKSALTDLILKVKYMQQGNYTDESWQNLMNALEQAKADFNAAVTPEQVDAAIYALQAAVDSLDEHTDGNLALNKPVTSSAEEYAPASNGNDGSTDTLWIVNGDAVEDLLPQWWQVDLGSEFVLSNYQLDFEKDDAEGFWQYRIEGSKDGENFDVLEDKTGAESGIRTETGTLTSAESYRYVRVVLTGFPEYDGADYWPAFAEFQVFGQEPAEPEVDKELLKAKVEGAKALNPDKYTEESYGVLLDKVAEAEAVIEDDEAAQELVDQKCDELQALIDALEVKVIEQVKKDRLAAMAAGCREADPELYTEESFRNLTDVLAQASEALEETWYTQEMVDNISALLEEAVNGLVPAEEVSAEDTARDLAKMRLAQAAALDTTLYSEESLEKIALQSKALSDALENPELTAEEINSLTAQLTAALSELTDKEQSAEVDREKLNAKIIEAKAIEQGDFTDESYGNLQNAIIAAEGVYADKNATQEQIDEQVELLKNAISALEKKPAEKPDDPDDPKDPEKPSDPEDPHKPGTTPTTPTTPGDNGSDKPKPPAKPSGSGQGNKNTGTNNNGSGAKGTSGGSSVKSPKTKDEARTGMFAGLFAVSAAGIIVLEMKKKRNRR</sequence>
<dbReference type="Gene3D" id="1.20.1270.90">
    <property type="entry name" value="AF1782-like"/>
    <property type="match status" value="4"/>
</dbReference>
<keyword evidence="4" id="KW-0812">Transmembrane</keyword>
<evidence type="ECO:0000313" key="7">
    <source>
        <dbReference type="Proteomes" id="UP000515789"/>
    </source>
</evidence>
<dbReference type="RefSeq" id="WP_018595302.1">
    <property type="nucleotide sequence ID" value="NZ_AP031416.1"/>
</dbReference>
<dbReference type="InterPro" id="IPR000421">
    <property type="entry name" value="FA58C"/>
</dbReference>
<evidence type="ECO:0000256" key="1">
    <source>
        <dbReference type="ARBA" id="ARBA00023295"/>
    </source>
</evidence>
<dbReference type="SUPFAM" id="SSF49785">
    <property type="entry name" value="Galactose-binding domain-like"/>
    <property type="match status" value="2"/>
</dbReference>
<feature type="domain" description="F5/8 type C" evidence="5">
    <location>
        <begin position="878"/>
        <end position="1036"/>
    </location>
</feature>